<dbReference type="GeneID" id="59266327"/>
<feature type="compositionally biased region" description="Basic residues" evidence="1">
    <location>
        <begin position="152"/>
        <end position="166"/>
    </location>
</feature>
<feature type="region of interest" description="Disordered" evidence="1">
    <location>
        <begin position="115"/>
        <end position="167"/>
    </location>
</feature>
<feature type="compositionally biased region" description="Polar residues" evidence="1">
    <location>
        <begin position="115"/>
        <end position="129"/>
    </location>
</feature>
<reference evidence="2 3" key="1">
    <citation type="journal article" date="2020" name="Phytopathology">
        <title>A high-quality genome resource of Botrytis fragariae, a new and rapidly spreading fungal pathogen causing strawberry gray mold in the U.S.A.</title>
        <authorList>
            <person name="Wu Y."/>
            <person name="Saski C.A."/>
            <person name="Schnabel G."/>
            <person name="Xiao S."/>
            <person name="Hu M."/>
        </authorList>
    </citation>
    <scope>NUCLEOTIDE SEQUENCE [LARGE SCALE GENOMIC DNA]</scope>
    <source>
        <strain evidence="2 3">BVB16</strain>
    </source>
</reference>
<comment type="caution">
    <text evidence="2">The sequence shown here is derived from an EMBL/GenBank/DDBJ whole genome shotgun (WGS) entry which is preliminary data.</text>
</comment>
<name>A0A8H6AJX4_9HELO</name>
<dbReference type="AlphaFoldDB" id="A0A8H6AJX4"/>
<keyword evidence="3" id="KW-1185">Reference proteome</keyword>
<sequence>MSSPEEIFKSLAGKVNQLRGLYGFDKVKYFTSPSHEDVFLHLSNQEGRDCGVTAHMGLKDGCFGIRSCPVFHNRVDLLGRRESKADLSSQVIKWFQDNSAKLHFSHKEEKLLTRRSNLSQLDTTDNNNGRGMKRVREEDTDTPDGDVDVPRKLSKQGRKRAARRSKVMAILADSQG</sequence>
<protein>
    <submittedName>
        <fullName evidence="2">Uncharacterized protein</fullName>
    </submittedName>
</protein>
<gene>
    <name evidence="2" type="ORF">Bfra_012318</name>
</gene>
<dbReference type="OrthoDB" id="3526266at2759"/>
<evidence type="ECO:0000313" key="3">
    <source>
        <dbReference type="Proteomes" id="UP000531561"/>
    </source>
</evidence>
<dbReference type="RefSeq" id="XP_037187619.1">
    <property type="nucleotide sequence ID" value="XM_037342635.1"/>
</dbReference>
<accession>A0A8H6AJX4</accession>
<evidence type="ECO:0000256" key="1">
    <source>
        <dbReference type="SAM" id="MobiDB-lite"/>
    </source>
</evidence>
<evidence type="ECO:0000313" key="2">
    <source>
        <dbReference type="EMBL" id="KAF5868670.1"/>
    </source>
</evidence>
<feature type="compositionally biased region" description="Acidic residues" evidence="1">
    <location>
        <begin position="138"/>
        <end position="147"/>
    </location>
</feature>
<dbReference type="Proteomes" id="UP000531561">
    <property type="component" value="Unassembled WGS sequence"/>
</dbReference>
<dbReference type="EMBL" id="JABFCT010000021">
    <property type="protein sequence ID" value="KAF5868670.1"/>
    <property type="molecule type" value="Genomic_DNA"/>
</dbReference>
<organism evidence="2 3">
    <name type="scientific">Botrytis fragariae</name>
    <dbReference type="NCBI Taxonomy" id="1964551"/>
    <lineage>
        <taxon>Eukaryota</taxon>
        <taxon>Fungi</taxon>
        <taxon>Dikarya</taxon>
        <taxon>Ascomycota</taxon>
        <taxon>Pezizomycotina</taxon>
        <taxon>Leotiomycetes</taxon>
        <taxon>Helotiales</taxon>
        <taxon>Sclerotiniaceae</taxon>
        <taxon>Botrytis</taxon>
    </lineage>
</organism>
<proteinExistence type="predicted"/>